<dbReference type="PROSITE" id="PS50110">
    <property type="entry name" value="RESPONSE_REGULATORY"/>
    <property type="match status" value="1"/>
</dbReference>
<dbReference type="EC" id="2.7.13.3" evidence="2"/>
<dbReference type="RefSeq" id="WP_320688733.1">
    <property type="nucleotide sequence ID" value="NZ_JAXBLV010000212.1"/>
</dbReference>
<dbReference type="PANTHER" id="PTHR43065:SF42">
    <property type="entry name" value="TWO-COMPONENT SENSOR PPRA"/>
    <property type="match status" value="1"/>
</dbReference>
<dbReference type="PRINTS" id="PR00344">
    <property type="entry name" value="BCTRLSENSOR"/>
</dbReference>
<dbReference type="Pfam" id="PF00072">
    <property type="entry name" value="Response_reg"/>
    <property type="match status" value="1"/>
</dbReference>
<keyword evidence="4" id="KW-0808">Transferase</keyword>
<evidence type="ECO:0000256" key="2">
    <source>
        <dbReference type="ARBA" id="ARBA00012438"/>
    </source>
</evidence>
<dbReference type="InterPro" id="IPR011006">
    <property type="entry name" value="CheY-like_superfamily"/>
</dbReference>
<name>A0ABU5F6R1_9BACT</name>
<dbReference type="SUPFAM" id="SSF47384">
    <property type="entry name" value="Homodimeric domain of signal transducing histidine kinase"/>
    <property type="match status" value="1"/>
</dbReference>
<comment type="caution">
    <text evidence="10">The sequence shown here is derived from an EMBL/GenBank/DDBJ whole genome shotgun (WGS) entry which is preliminary data.</text>
</comment>
<evidence type="ECO:0000259" key="7">
    <source>
        <dbReference type="PROSITE" id="PS50109"/>
    </source>
</evidence>
<protein>
    <recommendedName>
        <fullName evidence="2">histidine kinase</fullName>
        <ecNumber evidence="2">2.7.13.3</ecNumber>
    </recommendedName>
</protein>
<dbReference type="InterPro" id="IPR000700">
    <property type="entry name" value="PAS-assoc_C"/>
</dbReference>
<dbReference type="InterPro" id="IPR035965">
    <property type="entry name" value="PAS-like_dom_sf"/>
</dbReference>
<dbReference type="InterPro" id="IPR005467">
    <property type="entry name" value="His_kinase_dom"/>
</dbReference>
<dbReference type="PROSITE" id="PS50109">
    <property type="entry name" value="HIS_KIN"/>
    <property type="match status" value="1"/>
</dbReference>
<dbReference type="SMART" id="SM00388">
    <property type="entry name" value="HisKA"/>
    <property type="match status" value="1"/>
</dbReference>
<keyword evidence="11" id="KW-1185">Reference proteome</keyword>
<dbReference type="InterPro" id="IPR003018">
    <property type="entry name" value="GAF"/>
</dbReference>
<comment type="catalytic activity">
    <reaction evidence="1">
        <text>ATP + protein L-histidine = ADP + protein N-phospho-L-histidine.</text>
        <dbReference type="EC" id="2.7.13.3"/>
    </reaction>
</comment>
<dbReference type="CDD" id="cd00130">
    <property type="entry name" value="PAS"/>
    <property type="match status" value="2"/>
</dbReference>
<evidence type="ECO:0000313" key="10">
    <source>
        <dbReference type="EMBL" id="MDY3562410.1"/>
    </source>
</evidence>
<dbReference type="InterPro" id="IPR029016">
    <property type="entry name" value="GAF-like_dom_sf"/>
</dbReference>
<feature type="domain" description="Histidine kinase" evidence="7">
    <location>
        <begin position="472"/>
        <end position="694"/>
    </location>
</feature>
<dbReference type="InterPro" id="IPR003661">
    <property type="entry name" value="HisK_dim/P_dom"/>
</dbReference>
<evidence type="ECO:0000256" key="6">
    <source>
        <dbReference type="PROSITE-ProRule" id="PRU00169"/>
    </source>
</evidence>
<dbReference type="InterPro" id="IPR013655">
    <property type="entry name" value="PAS_fold_3"/>
</dbReference>
<dbReference type="SUPFAM" id="SSF55781">
    <property type="entry name" value="GAF domain-like"/>
    <property type="match status" value="1"/>
</dbReference>
<dbReference type="Gene3D" id="3.30.450.20">
    <property type="entry name" value="PAS domain"/>
    <property type="match status" value="2"/>
</dbReference>
<dbReference type="Pfam" id="PF08447">
    <property type="entry name" value="PAS_3"/>
    <property type="match status" value="1"/>
</dbReference>
<evidence type="ECO:0000256" key="5">
    <source>
        <dbReference type="ARBA" id="ARBA00022777"/>
    </source>
</evidence>
<dbReference type="PROSITE" id="PS50113">
    <property type="entry name" value="PAC"/>
    <property type="match status" value="2"/>
</dbReference>
<dbReference type="NCBIfam" id="TIGR00229">
    <property type="entry name" value="sensory_box"/>
    <property type="match status" value="2"/>
</dbReference>
<dbReference type="Gene3D" id="3.40.50.2300">
    <property type="match status" value="1"/>
</dbReference>
<accession>A0ABU5F6R1</accession>
<dbReference type="SMART" id="SM00448">
    <property type="entry name" value="REC"/>
    <property type="match status" value="1"/>
</dbReference>
<feature type="domain" description="PAC" evidence="9">
    <location>
        <begin position="408"/>
        <end position="459"/>
    </location>
</feature>
<evidence type="ECO:0000313" key="11">
    <source>
        <dbReference type="Proteomes" id="UP001272242"/>
    </source>
</evidence>
<dbReference type="Gene3D" id="3.30.450.40">
    <property type="match status" value="1"/>
</dbReference>
<dbReference type="CDD" id="cd00082">
    <property type="entry name" value="HisKA"/>
    <property type="match status" value="1"/>
</dbReference>
<dbReference type="InterPro" id="IPR013656">
    <property type="entry name" value="PAS_4"/>
</dbReference>
<proteinExistence type="predicted"/>
<reference evidence="11" key="1">
    <citation type="journal article" date="2023" name="Mar. Drugs">
        <title>Gemmata algarum, a Novel Planctomycete Isolated from an Algal Mat, Displays Antimicrobial Activity.</title>
        <authorList>
            <person name="Kumar G."/>
            <person name="Kallscheuer N."/>
            <person name="Kashif M."/>
            <person name="Ahamad S."/>
            <person name="Jagadeeshwari U."/>
            <person name="Pannikurungottu S."/>
            <person name="Haufschild T."/>
            <person name="Kabuu M."/>
            <person name="Sasikala C."/>
            <person name="Jogler C."/>
            <person name="Ramana C."/>
        </authorList>
    </citation>
    <scope>NUCLEOTIDE SEQUENCE [LARGE SCALE GENOMIC DNA]</scope>
    <source>
        <strain evidence="11">JC673</strain>
    </source>
</reference>
<dbReference type="InterPro" id="IPR036890">
    <property type="entry name" value="HATPase_C_sf"/>
</dbReference>
<dbReference type="SUPFAM" id="SSF55785">
    <property type="entry name" value="PYP-like sensor domain (PAS domain)"/>
    <property type="match status" value="2"/>
</dbReference>
<gene>
    <name evidence="10" type="ORF">R5W23_003876</name>
</gene>
<dbReference type="InterPro" id="IPR004358">
    <property type="entry name" value="Sig_transdc_His_kin-like_C"/>
</dbReference>
<evidence type="ECO:0000259" key="9">
    <source>
        <dbReference type="PROSITE" id="PS50113"/>
    </source>
</evidence>
<keyword evidence="5" id="KW-0418">Kinase</keyword>
<evidence type="ECO:0000256" key="4">
    <source>
        <dbReference type="ARBA" id="ARBA00022679"/>
    </source>
</evidence>
<dbReference type="SUPFAM" id="SSF55874">
    <property type="entry name" value="ATPase domain of HSP90 chaperone/DNA topoisomerase II/histidine kinase"/>
    <property type="match status" value="1"/>
</dbReference>
<feature type="domain" description="Response regulatory" evidence="8">
    <location>
        <begin position="715"/>
        <end position="831"/>
    </location>
</feature>
<sequence length="842" mass="89827">MLADPTASSAGLDAVLTTDELARRSPRPPDHAAEARALVDLARTMAESPRGLLQRLSELAMELCGADSAGISILETDGAGDRFRWHAIAGRLAPNLWGTIARYACPCGEVIARDAPLLFAHPERHYPGAATAPPIVEALLVPFHVGGRAVGTVWVIAHTPDRRFDAEDARLLTSLSRVAAAGWQTVTALDAAEEARDRSEAEGFRSREALRAILDTIPQRVFWKANDLTYLGCNRPFARDMGYDSPEEVVGKSDYQGAWLELADQFRADDRRVIDSGVPKLDYEEVLVAADGRRQWVRTSKQPLRGPDGAVVGVLGTYEDVTERRRIEQQLRDQEELLREAATLAHVGGWSFDPVTLKGEWTAETARIYGADPAARPDVMSCLRHYDPADRPRLEEALRKVIADGTPYDLELRFTAATGARRWVRSMGRPVYEGGQLVRVRGSIQDVTERRALEEKLRQSQKMDAFGQLAGGVAHDFNNMLQVINGYADLLAEGLPPGDGRAGVVAEIRKAGERSAALTSQLLAFARQQVAAPRLVDVGAAAAGTAGMLRPLIGEDVRLVTDLPRGGWPVFVDPGQLEQVLLNLAVNARDAMPAGGTLTVAARSEAVGPAEAALADMKAGEYTVLSVTDTGCGMSADVQARVFEPFFTTKGVGKGTGLGLATVYGIVSQAGGHVRVRSRVGEGSTFDVYLPRASGAGPGDSTRPGVRNLPKGSETVLVVEDEAAVRGLVKAVLSGRGYTVLEAGDGATAEQVAAGFAGTIHLVLSDVVMPGVGGRAAAAGVLATHPEAKVMFISGYTDDAVMRRGVSSADVPFLQKPFTPALLATRVRQVLDTAGDEGRVLV</sequence>
<dbReference type="Pfam" id="PF13185">
    <property type="entry name" value="GAF_2"/>
    <property type="match status" value="1"/>
</dbReference>
<dbReference type="InterPro" id="IPR000014">
    <property type="entry name" value="PAS"/>
</dbReference>
<dbReference type="EMBL" id="JAXBLV010000212">
    <property type="protein sequence ID" value="MDY3562410.1"/>
    <property type="molecule type" value="Genomic_DNA"/>
</dbReference>
<dbReference type="SUPFAM" id="SSF52172">
    <property type="entry name" value="CheY-like"/>
    <property type="match status" value="1"/>
</dbReference>
<feature type="domain" description="PAC" evidence="9">
    <location>
        <begin position="281"/>
        <end position="333"/>
    </location>
</feature>
<feature type="modified residue" description="4-aspartylphosphate" evidence="6">
    <location>
        <position position="766"/>
    </location>
</feature>
<dbReference type="PANTHER" id="PTHR43065">
    <property type="entry name" value="SENSOR HISTIDINE KINASE"/>
    <property type="match status" value="1"/>
</dbReference>
<dbReference type="SMART" id="SM00387">
    <property type="entry name" value="HATPase_c"/>
    <property type="match status" value="1"/>
</dbReference>
<evidence type="ECO:0000256" key="1">
    <source>
        <dbReference type="ARBA" id="ARBA00000085"/>
    </source>
</evidence>
<dbReference type="InterPro" id="IPR003594">
    <property type="entry name" value="HATPase_dom"/>
</dbReference>
<dbReference type="InterPro" id="IPR036097">
    <property type="entry name" value="HisK_dim/P_sf"/>
</dbReference>
<dbReference type="Pfam" id="PF08448">
    <property type="entry name" value="PAS_4"/>
    <property type="match status" value="1"/>
</dbReference>
<evidence type="ECO:0000256" key="3">
    <source>
        <dbReference type="ARBA" id="ARBA00022553"/>
    </source>
</evidence>
<dbReference type="Gene3D" id="2.10.70.100">
    <property type="match status" value="1"/>
</dbReference>
<evidence type="ECO:0000259" key="8">
    <source>
        <dbReference type="PROSITE" id="PS50110"/>
    </source>
</evidence>
<dbReference type="SMART" id="SM00086">
    <property type="entry name" value="PAC"/>
    <property type="match status" value="2"/>
</dbReference>
<dbReference type="InterPro" id="IPR001789">
    <property type="entry name" value="Sig_transdc_resp-reg_receiver"/>
</dbReference>
<dbReference type="Gene3D" id="1.10.287.130">
    <property type="match status" value="1"/>
</dbReference>
<dbReference type="Pfam" id="PF02518">
    <property type="entry name" value="HATPase_c"/>
    <property type="match status" value="1"/>
</dbReference>
<dbReference type="InterPro" id="IPR001610">
    <property type="entry name" value="PAC"/>
</dbReference>
<dbReference type="Proteomes" id="UP001272242">
    <property type="component" value="Unassembled WGS sequence"/>
</dbReference>
<dbReference type="Gene3D" id="3.30.565.10">
    <property type="entry name" value="Histidine kinase-like ATPase, C-terminal domain"/>
    <property type="match status" value="1"/>
</dbReference>
<keyword evidence="3 6" id="KW-0597">Phosphoprotein</keyword>
<organism evidence="10 11">
    <name type="scientific">Gemmata algarum</name>
    <dbReference type="NCBI Taxonomy" id="2975278"/>
    <lineage>
        <taxon>Bacteria</taxon>
        <taxon>Pseudomonadati</taxon>
        <taxon>Planctomycetota</taxon>
        <taxon>Planctomycetia</taxon>
        <taxon>Gemmatales</taxon>
        <taxon>Gemmataceae</taxon>
        <taxon>Gemmata</taxon>
    </lineage>
</organism>